<evidence type="ECO:0000313" key="2">
    <source>
        <dbReference type="EMBL" id="KDO24287.1"/>
    </source>
</evidence>
<dbReference type="InterPro" id="IPR006145">
    <property type="entry name" value="PsdUridine_synth_RsuA/RluA"/>
</dbReference>
<organism evidence="2 3">
    <name type="scientific">Saprolegnia parasitica (strain CBS 223.65)</name>
    <dbReference type="NCBI Taxonomy" id="695850"/>
    <lineage>
        <taxon>Eukaryota</taxon>
        <taxon>Sar</taxon>
        <taxon>Stramenopiles</taxon>
        <taxon>Oomycota</taxon>
        <taxon>Saprolegniomycetes</taxon>
        <taxon>Saprolegniales</taxon>
        <taxon>Saprolegniaceae</taxon>
        <taxon>Saprolegnia</taxon>
    </lineage>
</organism>
<dbReference type="RefSeq" id="XP_012205058.1">
    <property type="nucleotide sequence ID" value="XM_012349668.1"/>
</dbReference>
<gene>
    <name evidence="2" type="ORF">SPRG_09924</name>
</gene>
<dbReference type="Proteomes" id="UP000030745">
    <property type="component" value="Unassembled WGS sequence"/>
</dbReference>
<dbReference type="InterPro" id="IPR020103">
    <property type="entry name" value="PsdUridine_synth_cat_dom_sf"/>
</dbReference>
<dbReference type="PROSITE" id="PS01129">
    <property type="entry name" value="PSI_RLU"/>
    <property type="match status" value="1"/>
</dbReference>
<dbReference type="AlphaFoldDB" id="A0A067CBV4"/>
<dbReference type="KEGG" id="spar:SPRG_09924"/>
<dbReference type="Pfam" id="PF00849">
    <property type="entry name" value="PseudoU_synth_2"/>
    <property type="match status" value="1"/>
</dbReference>
<evidence type="ECO:0000313" key="3">
    <source>
        <dbReference type="Proteomes" id="UP000030745"/>
    </source>
</evidence>
<protein>
    <recommendedName>
        <fullName evidence="1">Pseudouridine synthase RsuA/RluA-like domain-containing protein</fullName>
    </recommendedName>
</protein>
<dbReference type="GO" id="GO:0009982">
    <property type="term" value="F:pseudouridine synthase activity"/>
    <property type="evidence" value="ECO:0007669"/>
    <property type="project" value="InterPro"/>
</dbReference>
<accession>A0A067CBV4</accession>
<dbReference type="GeneID" id="24132063"/>
<name>A0A067CBV4_SAPPC</name>
<reference evidence="2 3" key="1">
    <citation type="journal article" date="2013" name="PLoS Genet.">
        <title>Distinctive expansion of potential virulence genes in the genome of the oomycete fish pathogen Saprolegnia parasitica.</title>
        <authorList>
            <person name="Jiang R.H."/>
            <person name="de Bruijn I."/>
            <person name="Haas B.J."/>
            <person name="Belmonte R."/>
            <person name="Lobach L."/>
            <person name="Christie J."/>
            <person name="van den Ackerveken G."/>
            <person name="Bottin A."/>
            <person name="Bulone V."/>
            <person name="Diaz-Moreno S.M."/>
            <person name="Dumas B."/>
            <person name="Fan L."/>
            <person name="Gaulin E."/>
            <person name="Govers F."/>
            <person name="Grenville-Briggs L.J."/>
            <person name="Horner N.R."/>
            <person name="Levin J.Z."/>
            <person name="Mammella M."/>
            <person name="Meijer H.J."/>
            <person name="Morris P."/>
            <person name="Nusbaum C."/>
            <person name="Oome S."/>
            <person name="Phillips A.J."/>
            <person name="van Rooyen D."/>
            <person name="Rzeszutek E."/>
            <person name="Saraiva M."/>
            <person name="Secombes C.J."/>
            <person name="Seidl M.F."/>
            <person name="Snel B."/>
            <person name="Stassen J.H."/>
            <person name="Sykes S."/>
            <person name="Tripathy S."/>
            <person name="van den Berg H."/>
            <person name="Vega-Arreguin J.C."/>
            <person name="Wawra S."/>
            <person name="Young S.K."/>
            <person name="Zeng Q."/>
            <person name="Dieguez-Uribeondo J."/>
            <person name="Russ C."/>
            <person name="Tyler B.M."/>
            <person name="van West P."/>
        </authorList>
    </citation>
    <scope>NUCLEOTIDE SEQUENCE [LARGE SCALE GENOMIC DNA]</scope>
    <source>
        <strain evidence="2 3">CBS 223.65</strain>
    </source>
</reference>
<keyword evidence="3" id="KW-1185">Reference proteome</keyword>
<dbReference type="GO" id="GO:0000455">
    <property type="term" value="P:enzyme-directed rRNA pseudouridine synthesis"/>
    <property type="evidence" value="ECO:0007669"/>
    <property type="project" value="TreeGrafter"/>
</dbReference>
<dbReference type="PANTHER" id="PTHR21600">
    <property type="entry name" value="MITOCHONDRIAL RNA PSEUDOURIDINE SYNTHASE"/>
    <property type="match status" value="1"/>
</dbReference>
<dbReference type="STRING" id="695850.A0A067CBV4"/>
<dbReference type="SUPFAM" id="SSF55120">
    <property type="entry name" value="Pseudouridine synthase"/>
    <property type="match status" value="1"/>
</dbReference>
<dbReference type="VEuPathDB" id="FungiDB:SPRG_09924"/>
<proteinExistence type="predicted"/>
<dbReference type="GO" id="GO:0003723">
    <property type="term" value="F:RNA binding"/>
    <property type="evidence" value="ECO:0007669"/>
    <property type="project" value="InterPro"/>
</dbReference>
<dbReference type="InterPro" id="IPR006224">
    <property type="entry name" value="PsdUridine_synth_RluA-like_CS"/>
</dbReference>
<evidence type="ECO:0000259" key="1">
    <source>
        <dbReference type="Pfam" id="PF00849"/>
    </source>
</evidence>
<dbReference type="EMBL" id="KK583244">
    <property type="protein sequence ID" value="KDO24287.1"/>
    <property type="molecule type" value="Genomic_DNA"/>
</dbReference>
<dbReference type="InterPro" id="IPR050188">
    <property type="entry name" value="RluA_PseudoU_synthase"/>
</dbReference>
<sequence length="406" mass="44816">MPSAKRQKVEAEPPVVAEYEIRDGYRYVKPYVFKFMAHAKQRWFNRTLMDVFTTEFGAFSPSYYVMAIESGRITLNGARTTPETVLKNGDLLCHMTHRHEPPVVGDDIPVVYETPDLVVVSKPSTVPTHPCGAYRHNSLHFIVLASRPDLTALHIVHRLDRLTSGVVILAKTTAKARELSKCIADRTASKAYLARVRGVYPETLSAEWLASASATAAATTPLAVLTMDSPTQLRIQCPLACKSHKDGVWGCAVPGEDAKEAETVVEFRCAMDDGTSVVYVKPVTGRTHQIRLHLQLLGLPIANDPCYGGQLHFGRTDLHVTEDDNIVIAKDKDDDTACFAPREDGESDDAFMQRTCSRCQTVQVNRNHLHCACIWLHALEYKLAGDTFSVPPPAWATPKSSSSSAL</sequence>
<dbReference type="OrthoDB" id="424794at2759"/>
<dbReference type="Gene3D" id="3.30.2350.10">
    <property type="entry name" value="Pseudouridine synthase"/>
    <property type="match status" value="1"/>
</dbReference>
<feature type="domain" description="Pseudouridine synthase RsuA/RluA-like" evidence="1">
    <location>
        <begin position="116"/>
        <end position="295"/>
    </location>
</feature>
<dbReference type="OMA" id="EPPVMAC"/>
<dbReference type="PANTHER" id="PTHR21600:SF40">
    <property type="entry name" value="PSEUDOURIDYLATE SYNTHASE RPUSD2"/>
    <property type="match status" value="1"/>
</dbReference>